<feature type="transmembrane region" description="Helical" evidence="7">
    <location>
        <begin position="48"/>
        <end position="69"/>
    </location>
</feature>
<keyword evidence="5 7" id="KW-1133">Transmembrane helix</keyword>
<dbReference type="SUPFAM" id="SSF103481">
    <property type="entry name" value="Multidrug resistance efflux transporter EmrE"/>
    <property type="match status" value="1"/>
</dbReference>
<feature type="transmembrane region" description="Helical" evidence="7">
    <location>
        <begin position="90"/>
        <end position="112"/>
    </location>
</feature>
<dbReference type="InterPro" id="IPR050638">
    <property type="entry name" value="AA-Vitamin_Transporters"/>
</dbReference>
<evidence type="ECO:0000256" key="6">
    <source>
        <dbReference type="ARBA" id="ARBA00023136"/>
    </source>
</evidence>
<dbReference type="Proteomes" id="UP000247078">
    <property type="component" value="Unassembled WGS sequence"/>
</dbReference>
<feature type="transmembrane region" description="Helical" evidence="7">
    <location>
        <begin position="174"/>
        <end position="194"/>
    </location>
</feature>
<feature type="transmembrane region" description="Helical" evidence="7">
    <location>
        <begin position="234"/>
        <end position="259"/>
    </location>
</feature>
<dbReference type="InterPro" id="IPR037185">
    <property type="entry name" value="EmrE-like"/>
</dbReference>
<dbReference type="PANTHER" id="PTHR32322">
    <property type="entry name" value="INNER MEMBRANE TRANSPORTER"/>
    <property type="match status" value="1"/>
</dbReference>
<evidence type="ECO:0000256" key="2">
    <source>
        <dbReference type="ARBA" id="ARBA00007362"/>
    </source>
</evidence>
<dbReference type="AlphaFoldDB" id="A0A855XWP9"/>
<evidence type="ECO:0000256" key="5">
    <source>
        <dbReference type="ARBA" id="ARBA00022989"/>
    </source>
</evidence>
<gene>
    <name evidence="9" type="ORF">DET56_107365</name>
</gene>
<evidence type="ECO:0000256" key="3">
    <source>
        <dbReference type="ARBA" id="ARBA00022475"/>
    </source>
</evidence>
<evidence type="ECO:0000313" key="9">
    <source>
        <dbReference type="EMBL" id="PWW38963.1"/>
    </source>
</evidence>
<dbReference type="EMBL" id="QGTZ01000007">
    <property type="protein sequence ID" value="PWW38963.1"/>
    <property type="molecule type" value="Genomic_DNA"/>
</dbReference>
<dbReference type="InterPro" id="IPR000620">
    <property type="entry name" value="EamA_dom"/>
</dbReference>
<keyword evidence="3" id="KW-1003">Cell membrane</keyword>
<feature type="transmembrane region" description="Helical" evidence="7">
    <location>
        <begin position="206"/>
        <end position="228"/>
    </location>
</feature>
<feature type="domain" description="EamA" evidence="8">
    <location>
        <begin position="19"/>
        <end position="165"/>
    </location>
</feature>
<feature type="transmembrane region" description="Helical" evidence="7">
    <location>
        <begin position="271"/>
        <end position="288"/>
    </location>
</feature>
<dbReference type="Pfam" id="PF00892">
    <property type="entry name" value="EamA"/>
    <property type="match status" value="2"/>
</dbReference>
<feature type="transmembrane region" description="Helical" evidence="7">
    <location>
        <begin position="124"/>
        <end position="142"/>
    </location>
</feature>
<dbReference type="RefSeq" id="WP_244192901.1">
    <property type="nucleotide sequence ID" value="NZ_QGTZ01000007.1"/>
</dbReference>
<keyword evidence="4 7" id="KW-0812">Transmembrane</keyword>
<dbReference type="GO" id="GO:0005886">
    <property type="term" value="C:plasma membrane"/>
    <property type="evidence" value="ECO:0007669"/>
    <property type="project" value="UniProtKB-SubCell"/>
</dbReference>
<evidence type="ECO:0000256" key="7">
    <source>
        <dbReference type="SAM" id="Phobius"/>
    </source>
</evidence>
<feature type="transmembrane region" description="Helical" evidence="7">
    <location>
        <begin position="16"/>
        <end position="36"/>
    </location>
</feature>
<accession>A0A855XWP9</accession>
<organism evidence="9 10">
    <name type="scientific">Paenibacillus pabuli</name>
    <dbReference type="NCBI Taxonomy" id="1472"/>
    <lineage>
        <taxon>Bacteria</taxon>
        <taxon>Bacillati</taxon>
        <taxon>Bacillota</taxon>
        <taxon>Bacilli</taxon>
        <taxon>Bacillales</taxon>
        <taxon>Paenibacillaceae</taxon>
        <taxon>Paenibacillus</taxon>
    </lineage>
</organism>
<comment type="subcellular location">
    <subcellularLocation>
        <location evidence="1">Cell membrane</location>
        <topology evidence="1">Multi-pass membrane protein</topology>
    </subcellularLocation>
</comment>
<dbReference type="PANTHER" id="PTHR32322:SF18">
    <property type="entry name" value="S-ADENOSYLMETHIONINE_S-ADENOSYLHOMOCYSTEINE TRANSPORTER"/>
    <property type="match status" value="1"/>
</dbReference>
<proteinExistence type="inferred from homology"/>
<evidence type="ECO:0000313" key="10">
    <source>
        <dbReference type="Proteomes" id="UP000247078"/>
    </source>
</evidence>
<feature type="transmembrane region" description="Helical" evidence="7">
    <location>
        <begin position="149"/>
        <end position="168"/>
    </location>
</feature>
<feature type="domain" description="EamA" evidence="8">
    <location>
        <begin position="176"/>
        <end position="310"/>
    </location>
</feature>
<sequence>MTNEDTGRIGPVKDHYFLAIGAAVLVTLLWSTSYILNKIAFQHTIGPFTLAGLRYAVSTLTLVLIRLILVNRKNIAPEVDLQKKRGRSKLQPYYIVVLGVTGYMMAQGLQYAGQMLITPTQTSMVLSVGNTAALIILDVFWLRELRGRSSFLGILVAMIGVVVFYFPWDFGGSHFSGIVLILASCAGYAIHLALTRHLLKNEKANLGDLVLMPMAIGAFGMLIIGLIFEGLPSFSWTLVGIILWLGIINGSFAFSLWTWSQKHLRAYENSLINNLMLLEVAVLDVLILHRNLSVIEVLGLLMVGLAVVFVQIYSLLKRPTQ</sequence>
<protein>
    <submittedName>
        <fullName evidence="9">Drug/metabolite transporter (DMT)-like permease</fullName>
    </submittedName>
</protein>
<evidence type="ECO:0000259" key="8">
    <source>
        <dbReference type="Pfam" id="PF00892"/>
    </source>
</evidence>
<evidence type="ECO:0000256" key="1">
    <source>
        <dbReference type="ARBA" id="ARBA00004651"/>
    </source>
</evidence>
<name>A0A855XWP9_9BACL</name>
<keyword evidence="6 7" id="KW-0472">Membrane</keyword>
<feature type="transmembrane region" description="Helical" evidence="7">
    <location>
        <begin position="294"/>
        <end position="316"/>
    </location>
</feature>
<reference evidence="9 10" key="1">
    <citation type="submission" date="2018-05" db="EMBL/GenBank/DDBJ databases">
        <title>Freshwater and sediment microbial communities from various areas in North America, analyzing microbe dynamics in response to fracking.</title>
        <authorList>
            <person name="Lamendella R."/>
        </authorList>
    </citation>
    <scope>NUCLEOTIDE SEQUENCE [LARGE SCALE GENOMIC DNA]</scope>
    <source>
        <strain evidence="9 10">DB-3</strain>
    </source>
</reference>
<evidence type="ECO:0000256" key="4">
    <source>
        <dbReference type="ARBA" id="ARBA00022692"/>
    </source>
</evidence>
<comment type="caution">
    <text evidence="9">The sequence shown here is derived from an EMBL/GenBank/DDBJ whole genome shotgun (WGS) entry which is preliminary data.</text>
</comment>
<comment type="similarity">
    <text evidence="2">Belongs to the EamA transporter family.</text>
</comment>